<evidence type="ECO:0000256" key="5">
    <source>
        <dbReference type="ARBA" id="ARBA00022643"/>
    </source>
</evidence>
<dbReference type="InterPro" id="IPR023753">
    <property type="entry name" value="FAD/NAD-binding_dom"/>
</dbReference>
<dbReference type="CDD" id="cd02803">
    <property type="entry name" value="OYE_like_FMN_family"/>
    <property type="match status" value="1"/>
</dbReference>
<proteinExistence type="inferred from homology"/>
<accession>A0A1G7VZ07</accession>
<dbReference type="SUPFAM" id="SSF51905">
    <property type="entry name" value="FAD/NAD(P)-binding domain"/>
    <property type="match status" value="1"/>
</dbReference>
<dbReference type="InterPro" id="IPR036188">
    <property type="entry name" value="FAD/NAD-bd_sf"/>
</dbReference>
<protein>
    <submittedName>
        <fullName evidence="12">2,4-dienoyl-CoA reductase</fullName>
    </submittedName>
</protein>
<dbReference type="Gene3D" id="3.20.20.70">
    <property type="entry name" value="Aldolase class I"/>
    <property type="match status" value="1"/>
</dbReference>
<dbReference type="GO" id="GO:0051536">
    <property type="term" value="F:iron-sulfur cluster binding"/>
    <property type="evidence" value="ECO:0007669"/>
    <property type="project" value="UniProtKB-KW"/>
</dbReference>
<keyword evidence="9" id="KW-0411">Iron-sulfur</keyword>
<keyword evidence="7" id="KW-0560">Oxidoreductase</keyword>
<dbReference type="Pfam" id="PF00724">
    <property type="entry name" value="Oxidored_FMN"/>
    <property type="match status" value="1"/>
</dbReference>
<evidence type="ECO:0000259" key="10">
    <source>
        <dbReference type="Pfam" id="PF00724"/>
    </source>
</evidence>
<name>A0A1G7VZ07_THETY</name>
<evidence type="ECO:0000256" key="2">
    <source>
        <dbReference type="ARBA" id="ARBA00001966"/>
    </source>
</evidence>
<feature type="domain" description="NADH:flavin oxidoreductase/NADH oxidase N-terminal" evidence="10">
    <location>
        <begin position="3"/>
        <end position="334"/>
    </location>
</feature>
<dbReference type="PANTHER" id="PTHR42917:SF2">
    <property type="entry name" value="2,4-DIENOYL-COA REDUCTASE [(2E)-ENOYL-COA-PRODUCING]"/>
    <property type="match status" value="1"/>
</dbReference>
<dbReference type="Proteomes" id="UP000183404">
    <property type="component" value="Unassembled WGS sequence"/>
</dbReference>
<sequence length="641" mass="69747">MELTKPIKIGNLNLKNRVVMAPVKTGYATSEGQVTEELIQYYVNRAKGGVGLIVLESAYVDLSGKEIPRQLGIYDDSMVEGLRHLITPIQEAGSKVAVYINHAGRIANPMVTKLPLIAPSPIACPTIGVEPQGIPHEDIKKWQNTYVKAAVRAYEAGADALEIQFGHGYLIHQFLSLHTNKREDEYGGSFENRIRFGMEILDEIKKEIGADFPIVVRISADEFVPGGWTLEDAIRLAKALEDKGVAAIDVSLGSSCESGAITLQTLGTQKGLAWEFASKIKEQVNIPVIAVGRINTPELAEEILVSGKADLVALGRPLVADPLFVEKAISGRSKEIRRCAACHQGCLDELRAGRRFGCNFNPSVGNEEEIEIQKAPQPGKKVFIIGAGLAGLEAAYTAAVRGHKVYIYEEKGEIGGQVLPGSVPPHKEELKGIVEYYKEVLPKVGVTLNLNHKVTAEEIAKWEADEVVFATGGQPIVPPIPGLKEYGFLTAVEVLRGEKQPGGKVAIIGGGLIGMETADYLSEQGKKVMVIELLEEVARDMGVFEKILIMKRLKERGVEIYVKTRLKEVGKALLVETPEGEKELPLPDTIVLAVGLKPDLSLYEEVSKILPQEKLHVIGDAKEVRKIVHAISEGRNLGLSL</sequence>
<organism evidence="12 13">
    <name type="scientific">Thermoanaerobacter thermohydrosulfuricus</name>
    <name type="common">Clostridium thermohydrosulfuricum</name>
    <dbReference type="NCBI Taxonomy" id="1516"/>
    <lineage>
        <taxon>Bacteria</taxon>
        <taxon>Bacillati</taxon>
        <taxon>Bacillota</taxon>
        <taxon>Clostridia</taxon>
        <taxon>Thermoanaerobacterales</taxon>
        <taxon>Thermoanaerobacteraceae</taxon>
        <taxon>Thermoanaerobacter</taxon>
    </lineage>
</organism>
<evidence type="ECO:0000256" key="7">
    <source>
        <dbReference type="ARBA" id="ARBA00023002"/>
    </source>
</evidence>
<dbReference type="PRINTS" id="PR00469">
    <property type="entry name" value="PNDRDTASEII"/>
</dbReference>
<evidence type="ECO:0000313" key="13">
    <source>
        <dbReference type="Proteomes" id="UP000183404"/>
    </source>
</evidence>
<comment type="similarity">
    <text evidence="3">In the N-terminal section; belongs to the NADH:flavin oxidoreductase/NADH oxidase family.</text>
</comment>
<evidence type="ECO:0000313" key="12">
    <source>
        <dbReference type="EMBL" id="SDG65005.1"/>
    </source>
</evidence>
<dbReference type="PANTHER" id="PTHR42917">
    <property type="entry name" value="2,4-DIENOYL-COA REDUCTASE"/>
    <property type="match status" value="1"/>
</dbReference>
<dbReference type="GO" id="GO:0016491">
    <property type="term" value="F:oxidoreductase activity"/>
    <property type="evidence" value="ECO:0007669"/>
    <property type="project" value="UniProtKB-KW"/>
</dbReference>
<keyword evidence="4" id="KW-0285">Flavoprotein</keyword>
<dbReference type="RefSeq" id="WP_074592945.1">
    <property type="nucleotide sequence ID" value="NZ_FNBS01000106.1"/>
</dbReference>
<dbReference type="AlphaFoldDB" id="A0A1G7VZ07"/>
<dbReference type="SUPFAM" id="SSF51971">
    <property type="entry name" value="Nucleotide-binding domain"/>
    <property type="match status" value="1"/>
</dbReference>
<keyword evidence="5" id="KW-0288">FMN</keyword>
<dbReference type="SUPFAM" id="SSF51395">
    <property type="entry name" value="FMN-linked oxidoreductases"/>
    <property type="match status" value="1"/>
</dbReference>
<evidence type="ECO:0000256" key="8">
    <source>
        <dbReference type="ARBA" id="ARBA00023004"/>
    </source>
</evidence>
<dbReference type="Pfam" id="PF07992">
    <property type="entry name" value="Pyr_redox_2"/>
    <property type="match status" value="1"/>
</dbReference>
<reference evidence="12 13" key="1">
    <citation type="submission" date="2016-10" db="EMBL/GenBank/DDBJ databases">
        <authorList>
            <person name="de Groot N.N."/>
        </authorList>
    </citation>
    <scope>NUCLEOTIDE SEQUENCE [LARGE SCALE GENOMIC DNA]</scope>
    <source>
        <strain evidence="12 13">DSM 569</strain>
    </source>
</reference>
<dbReference type="GO" id="GO:0046872">
    <property type="term" value="F:metal ion binding"/>
    <property type="evidence" value="ECO:0007669"/>
    <property type="project" value="UniProtKB-KW"/>
</dbReference>
<evidence type="ECO:0000256" key="3">
    <source>
        <dbReference type="ARBA" id="ARBA00011048"/>
    </source>
</evidence>
<dbReference type="EMBL" id="FNBS01000106">
    <property type="protein sequence ID" value="SDG65005.1"/>
    <property type="molecule type" value="Genomic_DNA"/>
</dbReference>
<dbReference type="InterPro" id="IPR001155">
    <property type="entry name" value="OxRdtase_FMN_N"/>
</dbReference>
<gene>
    <name evidence="12" type="ORF">SAMN04244560_02710</name>
</gene>
<dbReference type="Gene3D" id="3.40.50.720">
    <property type="entry name" value="NAD(P)-binding Rossmann-like Domain"/>
    <property type="match status" value="1"/>
</dbReference>
<evidence type="ECO:0000256" key="6">
    <source>
        <dbReference type="ARBA" id="ARBA00022723"/>
    </source>
</evidence>
<dbReference type="InterPro" id="IPR051793">
    <property type="entry name" value="NADH:flavin_oxidoreductase"/>
</dbReference>
<dbReference type="InterPro" id="IPR013785">
    <property type="entry name" value="Aldolase_TIM"/>
</dbReference>
<evidence type="ECO:0000256" key="9">
    <source>
        <dbReference type="ARBA" id="ARBA00023014"/>
    </source>
</evidence>
<comment type="cofactor">
    <cofactor evidence="1">
        <name>FMN</name>
        <dbReference type="ChEBI" id="CHEBI:58210"/>
    </cofactor>
</comment>
<evidence type="ECO:0000256" key="1">
    <source>
        <dbReference type="ARBA" id="ARBA00001917"/>
    </source>
</evidence>
<comment type="cofactor">
    <cofactor evidence="2">
        <name>[4Fe-4S] cluster</name>
        <dbReference type="ChEBI" id="CHEBI:49883"/>
    </cofactor>
</comment>
<dbReference type="GO" id="GO:0010181">
    <property type="term" value="F:FMN binding"/>
    <property type="evidence" value="ECO:0007669"/>
    <property type="project" value="InterPro"/>
</dbReference>
<evidence type="ECO:0000256" key="4">
    <source>
        <dbReference type="ARBA" id="ARBA00022630"/>
    </source>
</evidence>
<evidence type="ECO:0000259" key="11">
    <source>
        <dbReference type="Pfam" id="PF07992"/>
    </source>
</evidence>
<dbReference type="PRINTS" id="PR00368">
    <property type="entry name" value="FADPNR"/>
</dbReference>
<feature type="domain" description="FAD/NAD(P)-binding" evidence="11">
    <location>
        <begin position="381"/>
        <end position="605"/>
    </location>
</feature>
<keyword evidence="8" id="KW-0408">Iron</keyword>
<keyword evidence="6" id="KW-0479">Metal-binding</keyword>
<dbReference type="Gene3D" id="3.50.50.60">
    <property type="entry name" value="FAD/NAD(P)-binding domain"/>
    <property type="match status" value="1"/>
</dbReference>